<dbReference type="PANTHER" id="PTHR48108:SF26">
    <property type="entry name" value="CBS DOMAIN-CONTAINING PROTEIN DDB_G0289609"/>
    <property type="match status" value="1"/>
</dbReference>
<feature type="compositionally biased region" description="Low complexity" evidence="3">
    <location>
        <begin position="383"/>
        <end position="392"/>
    </location>
</feature>
<dbReference type="SMART" id="SM00116">
    <property type="entry name" value="CBS"/>
    <property type="match status" value="4"/>
</dbReference>
<evidence type="ECO:0000256" key="4">
    <source>
        <dbReference type="SAM" id="Phobius"/>
    </source>
</evidence>
<evidence type="ECO:0000259" key="5">
    <source>
        <dbReference type="PROSITE" id="PS51371"/>
    </source>
</evidence>
<feature type="transmembrane region" description="Helical" evidence="4">
    <location>
        <begin position="7"/>
        <end position="30"/>
    </location>
</feature>
<keyword evidence="1" id="KW-0677">Repeat</keyword>
<feature type="transmembrane region" description="Helical" evidence="4">
    <location>
        <begin position="288"/>
        <end position="311"/>
    </location>
</feature>
<feature type="region of interest" description="Disordered" evidence="3">
    <location>
        <begin position="368"/>
        <end position="414"/>
    </location>
</feature>
<evidence type="ECO:0000313" key="8">
    <source>
        <dbReference type="Proteomes" id="UP000815677"/>
    </source>
</evidence>
<feature type="transmembrane region" description="Helical" evidence="4">
    <location>
        <begin position="317"/>
        <end position="336"/>
    </location>
</feature>
<feature type="domain" description="PB1" evidence="6">
    <location>
        <begin position="857"/>
        <end position="960"/>
    </location>
</feature>
<dbReference type="InterPro" id="IPR000644">
    <property type="entry name" value="CBS_dom"/>
</dbReference>
<feature type="region of interest" description="Disordered" evidence="3">
    <location>
        <begin position="811"/>
        <end position="851"/>
    </location>
</feature>
<dbReference type="Pfam" id="PF00571">
    <property type="entry name" value="CBS"/>
    <property type="match status" value="4"/>
</dbReference>
<dbReference type="Pfam" id="PF03661">
    <property type="entry name" value="TMEM33_Pom33"/>
    <property type="match status" value="1"/>
</dbReference>
<protein>
    <recommendedName>
        <fullName evidence="9">CBS-domain-containing protein</fullName>
    </recommendedName>
</protein>
<keyword evidence="4" id="KW-0472">Membrane</keyword>
<dbReference type="SUPFAM" id="SSF54631">
    <property type="entry name" value="CBS-domain pair"/>
    <property type="match status" value="2"/>
</dbReference>
<feature type="transmembrane region" description="Helical" evidence="4">
    <location>
        <begin position="343"/>
        <end position="360"/>
    </location>
</feature>
<gene>
    <name evidence="7" type="ORF">MCHLO_05319</name>
</gene>
<accession>A0ABQ0L9T8</accession>
<feature type="compositionally biased region" description="Polar residues" evidence="3">
    <location>
        <begin position="818"/>
        <end position="828"/>
    </location>
</feature>
<dbReference type="InterPro" id="IPR005344">
    <property type="entry name" value="TMEM33/Pom33"/>
</dbReference>
<feature type="domain" description="CBS" evidence="5">
    <location>
        <begin position="630"/>
        <end position="695"/>
    </location>
</feature>
<dbReference type="EMBL" id="DF844078">
    <property type="protein sequence ID" value="GAT47878.1"/>
    <property type="molecule type" value="Genomic_DNA"/>
</dbReference>
<feature type="domain" description="CBS" evidence="5">
    <location>
        <begin position="521"/>
        <end position="579"/>
    </location>
</feature>
<dbReference type="CDD" id="cd17781">
    <property type="entry name" value="CBS_pair_MUG70_1"/>
    <property type="match status" value="1"/>
</dbReference>
<reference evidence="7" key="1">
    <citation type="submission" date="2014-09" db="EMBL/GenBank/DDBJ databases">
        <title>Genome sequence of the luminous mushroom Mycena chlorophos for searching fungal bioluminescence genes.</title>
        <authorList>
            <person name="Tanaka Y."/>
            <person name="Kasuga D."/>
            <person name="Oba Y."/>
            <person name="Hase S."/>
            <person name="Sato K."/>
            <person name="Oba Y."/>
            <person name="Sakakibara Y."/>
        </authorList>
    </citation>
    <scope>NUCLEOTIDE SEQUENCE</scope>
</reference>
<dbReference type="PANTHER" id="PTHR48108">
    <property type="entry name" value="CBS DOMAIN-CONTAINING PROTEIN CBSX2, CHLOROPLASTIC"/>
    <property type="match status" value="1"/>
</dbReference>
<feature type="transmembrane region" description="Helical" evidence="4">
    <location>
        <begin position="78"/>
        <end position="101"/>
    </location>
</feature>
<evidence type="ECO:0000313" key="7">
    <source>
        <dbReference type="EMBL" id="GAT47878.1"/>
    </source>
</evidence>
<feature type="transmembrane region" description="Helical" evidence="4">
    <location>
        <begin position="248"/>
        <end position="267"/>
    </location>
</feature>
<dbReference type="CDD" id="cd17782">
    <property type="entry name" value="CBS_pair_MUG70_2"/>
    <property type="match status" value="1"/>
</dbReference>
<keyword evidence="4" id="KW-1133">Transmembrane helix</keyword>
<dbReference type="Pfam" id="PF00564">
    <property type="entry name" value="PB1"/>
    <property type="match status" value="1"/>
</dbReference>
<feature type="domain" description="CBS" evidence="5">
    <location>
        <begin position="454"/>
        <end position="512"/>
    </location>
</feature>
<keyword evidence="8" id="KW-1185">Reference proteome</keyword>
<evidence type="ECO:0000256" key="1">
    <source>
        <dbReference type="ARBA" id="ARBA00022737"/>
    </source>
</evidence>
<name>A0ABQ0L9T8_MYCCL</name>
<dbReference type="InterPro" id="IPR051462">
    <property type="entry name" value="CBS_domain-containing"/>
</dbReference>
<evidence type="ECO:0000259" key="6">
    <source>
        <dbReference type="PROSITE" id="PS51745"/>
    </source>
</evidence>
<sequence length="1035" mass="112092">MATTQHYLWASGHFILLVASLRYFLASLLLRSVSTWWYKASFLGALISYAIVCQKSLGIPQPTPAFIKRAILDENVQYFLLAFFWWISRPIAVALLPYAIFSLFHALTFTRTTLMPQFLPPGPPASAGGPPTPHPLAKRLQVWVKTNYDSAMRVVAYTEIAICARVVLGTFVFQNSLAAPIVFVHFLRQRYYQSAFTRDALAVTTKRIDDFIRKPGNPPVLIQVWDQAQNLIGRWVGTTLNSRVDNDVGMTLVLWSRILSILFNASLKRSSFSPNTMAATIASAISEFFSGLTSIALALLNSILAFGQAILVLGKDLLATVVQLAQTFVAFVLGLLQGVYGFVAANLLVIVVAGGAYYWYTSTNQRRGGKRKAFSPVPDHSRTASMSTLSSSQAFPSPGGVSETRKKQSKRDEAIRKKIESELSRKRTISTTNSMRSGKRGSRVAAAKGTVAALKPSPALTVPESITVSEASQLCAAKRTDCVLVVDDEEGLSGIFTAKDMAYRVTAEGLDPHTTQVHQIMTRNPMVTRDTTSATEALQLMVSKHFRHLPVCNEEGNVVGLLDITKVFHEALAKVERSSAASEQLFAAMAGVQSELGAAGGNPQATAMLAWAERLREKTALPDLTTVMDVRSHPATVGPKTTVREAARLMKERRTTAVCVMETLSAPSGPPTEKIAGIFTSKDVVLRVIAAGLDAGRCSVVRVMTPHPDTAPPTMTIHDALKKMHNGHYLNLPVIEDDGHLLAIIDVLTLTYATLEQMNAMTSGDGNTAGEGEGGPMWGRFFDSIGHDDNDSYLSGSRATPEIHSLASMQHLHPPQSPQSEVHPNDSASVMDDEPSAVGGRNVVGGGSVSGLPPVDDGTYVFKFRTPSGRTHRFQARHDNVEHLREIVAGKLATDPFFTDFKSTSDPTVIPDPIDFHLSYTDADGDSVFITADHDVMDAVKIARRSGADRVVLVIHGGKGWGPVEPEKVVPETPPPVVEAETVKAALVESKAVPTPQIPDEIMGVPKDLLLPASIVTLAVAIIGVFAATRMSQRF</sequence>
<evidence type="ECO:0008006" key="9">
    <source>
        <dbReference type="Google" id="ProtNLM"/>
    </source>
</evidence>
<dbReference type="InterPro" id="IPR053793">
    <property type="entry name" value="PB1-like"/>
</dbReference>
<dbReference type="InterPro" id="IPR046342">
    <property type="entry name" value="CBS_dom_sf"/>
</dbReference>
<dbReference type="InterPro" id="IPR000270">
    <property type="entry name" value="PB1_dom"/>
</dbReference>
<feature type="domain" description="CBS" evidence="5">
    <location>
        <begin position="704"/>
        <end position="761"/>
    </location>
</feature>
<feature type="compositionally biased region" description="Basic and acidic residues" evidence="3">
    <location>
        <begin position="403"/>
        <end position="414"/>
    </location>
</feature>
<keyword evidence="4" id="KW-0812">Transmembrane</keyword>
<dbReference type="Gene3D" id="3.10.580.10">
    <property type="entry name" value="CBS-domain"/>
    <property type="match status" value="2"/>
</dbReference>
<proteinExistence type="predicted"/>
<feature type="transmembrane region" description="Helical" evidence="4">
    <location>
        <begin position="1009"/>
        <end position="1029"/>
    </location>
</feature>
<organism evidence="7 8">
    <name type="scientific">Mycena chlorophos</name>
    <name type="common">Agaric fungus</name>
    <name type="synonym">Agaricus chlorophos</name>
    <dbReference type="NCBI Taxonomy" id="658473"/>
    <lineage>
        <taxon>Eukaryota</taxon>
        <taxon>Fungi</taxon>
        <taxon>Dikarya</taxon>
        <taxon>Basidiomycota</taxon>
        <taxon>Agaricomycotina</taxon>
        <taxon>Agaricomycetes</taxon>
        <taxon>Agaricomycetidae</taxon>
        <taxon>Agaricales</taxon>
        <taxon>Marasmiineae</taxon>
        <taxon>Mycenaceae</taxon>
        <taxon>Mycena</taxon>
    </lineage>
</organism>
<evidence type="ECO:0000256" key="3">
    <source>
        <dbReference type="SAM" id="MobiDB-lite"/>
    </source>
</evidence>
<dbReference type="SUPFAM" id="SSF54277">
    <property type="entry name" value="CAD &amp; PB1 domains"/>
    <property type="match status" value="1"/>
</dbReference>
<dbReference type="Proteomes" id="UP000815677">
    <property type="component" value="Unassembled WGS sequence"/>
</dbReference>
<dbReference type="PROSITE" id="PS51745">
    <property type="entry name" value="PB1"/>
    <property type="match status" value="1"/>
</dbReference>
<evidence type="ECO:0000256" key="2">
    <source>
        <dbReference type="PROSITE-ProRule" id="PRU00703"/>
    </source>
</evidence>
<keyword evidence="2" id="KW-0129">CBS domain</keyword>
<dbReference type="PROSITE" id="PS51371">
    <property type="entry name" value="CBS"/>
    <property type="match status" value="4"/>
</dbReference>